<evidence type="ECO:0000313" key="3">
    <source>
        <dbReference type="Proteomes" id="UP000199026"/>
    </source>
</evidence>
<dbReference type="STRING" id="576131.SAMN05444486_10181"/>
<reference evidence="2 3" key="1">
    <citation type="submission" date="2016-10" db="EMBL/GenBank/DDBJ databases">
        <authorList>
            <person name="de Groot N.N."/>
        </authorList>
    </citation>
    <scope>NUCLEOTIDE SEQUENCE [LARGE SCALE GENOMIC DNA]</scope>
    <source>
        <strain evidence="2 3">DSM 24677</strain>
    </source>
</reference>
<keyword evidence="1" id="KW-0732">Signal</keyword>
<dbReference type="Proteomes" id="UP000199026">
    <property type="component" value="Unassembled WGS sequence"/>
</dbReference>
<feature type="chain" id="PRO_5011473287" description="Tat pathway signal sequence domain protein" evidence="1">
    <location>
        <begin position="19"/>
        <end position="139"/>
    </location>
</feature>
<gene>
    <name evidence="2" type="ORF">SAMN05444486_10181</name>
</gene>
<proteinExistence type="predicted"/>
<keyword evidence="3" id="KW-1185">Reference proteome</keyword>
<evidence type="ECO:0000256" key="1">
    <source>
        <dbReference type="SAM" id="SignalP"/>
    </source>
</evidence>
<accession>A0A1H3GXC2</accession>
<evidence type="ECO:0008006" key="4">
    <source>
        <dbReference type="Google" id="ProtNLM"/>
    </source>
</evidence>
<feature type="signal peptide" evidence="1">
    <location>
        <begin position="1"/>
        <end position="18"/>
    </location>
</feature>
<dbReference type="AlphaFoldDB" id="A0A1H3GXC2"/>
<organism evidence="2 3">
    <name type="scientific">Lentibacter algarum</name>
    <dbReference type="NCBI Taxonomy" id="576131"/>
    <lineage>
        <taxon>Bacteria</taxon>
        <taxon>Pseudomonadati</taxon>
        <taxon>Pseudomonadota</taxon>
        <taxon>Alphaproteobacteria</taxon>
        <taxon>Rhodobacterales</taxon>
        <taxon>Roseobacteraceae</taxon>
        <taxon>Lentibacter</taxon>
    </lineage>
</organism>
<dbReference type="EMBL" id="FNPR01000001">
    <property type="protein sequence ID" value="SDY07720.1"/>
    <property type="molecule type" value="Genomic_DNA"/>
</dbReference>
<dbReference type="RefSeq" id="WP_245724325.1">
    <property type="nucleotide sequence ID" value="NZ_CALJFH010000032.1"/>
</dbReference>
<protein>
    <recommendedName>
        <fullName evidence="4">Tat pathway signal sequence domain protein</fullName>
    </recommendedName>
</protein>
<evidence type="ECO:0000313" key="2">
    <source>
        <dbReference type="EMBL" id="SDY07720.1"/>
    </source>
</evidence>
<name>A0A1H3GXC2_9RHOB</name>
<dbReference type="GeneID" id="78122893"/>
<sequence>MRALQTLAICLFASVAGADEAPIGQHLDIELNAATQTDQGCQLSFLLINGHAQDIKSAVFETVLFDTAGAVKLLTLFDMGELPTSRPRVRQFILPQTQCAELGQVLFNGSKSCSAETLEATACMDGLTLHSRTNIKVLG</sequence>